<dbReference type="CDD" id="cd04280">
    <property type="entry name" value="ZnMc_astacin_like"/>
    <property type="match status" value="1"/>
</dbReference>
<keyword evidence="7" id="KW-0732">Signal</keyword>
<dbReference type="Pfam" id="PF01400">
    <property type="entry name" value="Astacin"/>
    <property type="match status" value="1"/>
</dbReference>
<dbReference type="Gene3D" id="2.80.10.50">
    <property type="match status" value="1"/>
</dbReference>
<evidence type="ECO:0000313" key="9">
    <source>
        <dbReference type="EnsemblMetazoa" id="CLYHEMP000457.1"/>
    </source>
</evidence>
<feature type="active site" evidence="6">
    <location>
        <position position="149"/>
    </location>
</feature>
<sequence length="388" mass="43739">MASSKTFIFLLVGLVCSVAAWNSNMEKEDLFEGDIILNDFQKKALRSPLGYGLTSKKGFNKHWPKGVPIAYEMSAEFARDASKKAKIEAAFRDYEQKTCLRFVPRTNQQQFMHFRRQGQGCYTSVGMQYRGNFINLGVGCFTHGVLIHEIMHGLGVWHEQSRGDRDQHIKINYHNMKCCKSQFTERGYTIDSLGFPYDLKSVMHYGPWAFSNGNGPTIEPLNKMERIYNNGQFSDIDIQQLNAMYCGGPHGSGTTTTKAPVTSAPRGKLFKQVSSNKCLGHDHNDNLIFTSRCQTRFEAMEGKLFQSNAPGAKCAEALSNNSESGIRFRANCDQGFRKVQKGRYFVLQHKQTGKCIHPNRGSSNPSDGTKAVIYHDCNSGSRIQFREE</sequence>
<evidence type="ECO:0000256" key="4">
    <source>
        <dbReference type="ARBA" id="ARBA00022833"/>
    </source>
</evidence>
<dbReference type="RefSeq" id="XP_066920177.1">
    <property type="nucleotide sequence ID" value="XM_067064076.1"/>
</dbReference>
<dbReference type="InterPro" id="IPR024079">
    <property type="entry name" value="MetalloPept_cat_dom_sf"/>
</dbReference>
<dbReference type="PRINTS" id="PR00480">
    <property type="entry name" value="ASTACIN"/>
</dbReference>
<feature type="signal peptide" evidence="7">
    <location>
        <begin position="1"/>
        <end position="20"/>
    </location>
</feature>
<dbReference type="InterPro" id="IPR034035">
    <property type="entry name" value="Astacin-like_dom"/>
</dbReference>
<comment type="cofactor">
    <cofactor evidence="6 7">
        <name>Zn(2+)</name>
        <dbReference type="ChEBI" id="CHEBI:29105"/>
    </cofactor>
    <text evidence="6 7">Binds 1 zinc ion per subunit.</text>
</comment>
<dbReference type="InterPro" id="IPR001506">
    <property type="entry name" value="Peptidase_M12A"/>
</dbReference>
<proteinExistence type="predicted"/>
<keyword evidence="2 6" id="KW-0479">Metal-binding</keyword>
<organism evidence="9 10">
    <name type="scientific">Clytia hemisphaerica</name>
    <dbReference type="NCBI Taxonomy" id="252671"/>
    <lineage>
        <taxon>Eukaryota</taxon>
        <taxon>Metazoa</taxon>
        <taxon>Cnidaria</taxon>
        <taxon>Hydrozoa</taxon>
        <taxon>Hydroidolina</taxon>
        <taxon>Leptothecata</taxon>
        <taxon>Obeliida</taxon>
        <taxon>Clytiidae</taxon>
        <taxon>Clytia</taxon>
    </lineage>
</organism>
<protein>
    <recommendedName>
        <fullName evidence="7">Metalloendopeptidase</fullName>
        <ecNumber evidence="7">3.4.24.-</ecNumber>
    </recommendedName>
</protein>
<dbReference type="Gene3D" id="3.40.390.10">
    <property type="entry name" value="Collagenase (Catalytic Domain)"/>
    <property type="match status" value="1"/>
</dbReference>
<dbReference type="AlphaFoldDB" id="A0A7M5US11"/>
<feature type="binding site" evidence="6">
    <location>
        <position position="158"/>
    </location>
    <ligand>
        <name>Zn(2+)</name>
        <dbReference type="ChEBI" id="CHEBI:29105"/>
        <note>catalytic</note>
    </ligand>
</feature>
<keyword evidence="4 6" id="KW-0862">Zinc</keyword>
<evidence type="ECO:0000256" key="3">
    <source>
        <dbReference type="ARBA" id="ARBA00022801"/>
    </source>
</evidence>
<dbReference type="EnsemblMetazoa" id="CLYHEMT000457.1">
    <property type="protein sequence ID" value="CLYHEMP000457.1"/>
    <property type="gene ID" value="CLYHEMG000457"/>
</dbReference>
<keyword evidence="1 6" id="KW-0645">Protease</keyword>
<evidence type="ECO:0000256" key="7">
    <source>
        <dbReference type="RuleBase" id="RU361183"/>
    </source>
</evidence>
<evidence type="ECO:0000256" key="5">
    <source>
        <dbReference type="ARBA" id="ARBA00023049"/>
    </source>
</evidence>
<dbReference type="GO" id="GO:0004222">
    <property type="term" value="F:metalloendopeptidase activity"/>
    <property type="evidence" value="ECO:0007669"/>
    <property type="project" value="UniProtKB-UniRule"/>
</dbReference>
<accession>A0A7M5US11</accession>
<evidence type="ECO:0000259" key="8">
    <source>
        <dbReference type="PROSITE" id="PS51864"/>
    </source>
</evidence>
<reference evidence="9" key="1">
    <citation type="submission" date="2021-01" db="UniProtKB">
        <authorList>
            <consortium name="EnsemblMetazoa"/>
        </authorList>
    </citation>
    <scope>IDENTIFICATION</scope>
</reference>
<dbReference type="SUPFAM" id="SSF55486">
    <property type="entry name" value="Metalloproteases ('zincins'), catalytic domain"/>
    <property type="match status" value="1"/>
</dbReference>
<feature type="domain" description="Peptidase M12A" evidence="8">
    <location>
        <begin position="43"/>
        <end position="247"/>
    </location>
</feature>
<dbReference type="OrthoDB" id="291007at2759"/>
<dbReference type="Proteomes" id="UP000594262">
    <property type="component" value="Unplaced"/>
</dbReference>
<dbReference type="GO" id="GO:0006508">
    <property type="term" value="P:proteolysis"/>
    <property type="evidence" value="ECO:0007669"/>
    <property type="project" value="UniProtKB-KW"/>
</dbReference>
<feature type="binding site" evidence="6">
    <location>
        <position position="148"/>
    </location>
    <ligand>
        <name>Zn(2+)</name>
        <dbReference type="ChEBI" id="CHEBI:29105"/>
        <note>catalytic</note>
    </ligand>
</feature>
<dbReference type="GO" id="GO:0008270">
    <property type="term" value="F:zinc ion binding"/>
    <property type="evidence" value="ECO:0007669"/>
    <property type="project" value="UniProtKB-UniRule"/>
</dbReference>
<evidence type="ECO:0000256" key="6">
    <source>
        <dbReference type="PROSITE-ProRule" id="PRU01211"/>
    </source>
</evidence>
<comment type="caution">
    <text evidence="6">Lacks conserved residue(s) required for the propagation of feature annotation.</text>
</comment>
<keyword evidence="10" id="KW-1185">Reference proteome</keyword>
<name>A0A7M5US11_9CNID</name>
<keyword evidence="3 6" id="KW-0378">Hydrolase</keyword>
<feature type="binding site" evidence="6">
    <location>
        <position position="152"/>
    </location>
    <ligand>
        <name>Zn(2+)</name>
        <dbReference type="ChEBI" id="CHEBI:29105"/>
        <note>catalytic</note>
    </ligand>
</feature>
<dbReference type="PANTHER" id="PTHR10127:SF780">
    <property type="entry name" value="METALLOENDOPEPTIDASE"/>
    <property type="match status" value="1"/>
</dbReference>
<evidence type="ECO:0000313" key="10">
    <source>
        <dbReference type="Proteomes" id="UP000594262"/>
    </source>
</evidence>
<evidence type="ECO:0000256" key="2">
    <source>
        <dbReference type="ARBA" id="ARBA00022723"/>
    </source>
</evidence>
<dbReference type="SMART" id="SM00235">
    <property type="entry name" value="ZnMc"/>
    <property type="match status" value="1"/>
</dbReference>
<dbReference type="GeneID" id="136807489"/>
<evidence type="ECO:0000256" key="1">
    <source>
        <dbReference type="ARBA" id="ARBA00022670"/>
    </source>
</evidence>
<dbReference type="PROSITE" id="PS51864">
    <property type="entry name" value="ASTACIN"/>
    <property type="match status" value="1"/>
</dbReference>
<dbReference type="InterPro" id="IPR006026">
    <property type="entry name" value="Peptidase_Metallo"/>
</dbReference>
<dbReference type="EC" id="3.4.24.-" evidence="7"/>
<feature type="chain" id="PRO_5029931447" description="Metalloendopeptidase" evidence="7">
    <location>
        <begin position="21"/>
        <end position="388"/>
    </location>
</feature>
<dbReference type="PANTHER" id="PTHR10127">
    <property type="entry name" value="DISCOIDIN, CUB, EGF, LAMININ , AND ZINC METALLOPROTEASE DOMAIN CONTAINING"/>
    <property type="match status" value="1"/>
</dbReference>
<keyword evidence="5 6" id="KW-0482">Metalloprotease</keyword>